<reference evidence="2 3" key="1">
    <citation type="submission" date="2018-03" db="EMBL/GenBank/DDBJ databases">
        <title>Draft genome sequence of the first documented clinical Siccibacter turicensis isolate in Austria.</title>
        <authorList>
            <person name="Lepuschitz S."/>
            <person name="Pekard-Amenitsch S."/>
            <person name="Haunold R."/>
            <person name="Schill S."/>
            <person name="Mach R."/>
            <person name="Allerberger F."/>
            <person name="Ruppitsch W."/>
            <person name="Forsythe S.J."/>
        </authorList>
    </citation>
    <scope>NUCLEOTIDE SEQUENCE [LARGE SCALE GENOMIC DNA]</scope>
    <source>
        <strain evidence="2 3">6100069499-17</strain>
    </source>
</reference>
<dbReference type="InterPro" id="IPR052189">
    <property type="entry name" value="L-asp_N-monooxygenase_NS-form"/>
</dbReference>
<organism evidence="2 3">
    <name type="scientific">Siccibacter turicensis</name>
    <dbReference type="NCBI Taxonomy" id="357233"/>
    <lineage>
        <taxon>Bacteria</taxon>
        <taxon>Pseudomonadati</taxon>
        <taxon>Pseudomonadota</taxon>
        <taxon>Gammaproteobacteria</taxon>
        <taxon>Enterobacterales</taxon>
        <taxon>Enterobacteriaceae</taxon>
        <taxon>Siccibacter</taxon>
    </lineage>
</organism>
<dbReference type="PANTHER" id="PTHR40254">
    <property type="entry name" value="BLR0577 PROTEIN"/>
    <property type="match status" value="1"/>
</dbReference>
<dbReference type="Proteomes" id="UP000240212">
    <property type="component" value="Unassembled WGS sequence"/>
</dbReference>
<dbReference type="Pfam" id="PF13454">
    <property type="entry name" value="NAD_binding_9"/>
    <property type="match status" value="1"/>
</dbReference>
<dbReference type="EMBL" id="PYEP01000007">
    <property type="protein sequence ID" value="PSN06466.1"/>
    <property type="molecule type" value="Genomic_DNA"/>
</dbReference>
<dbReference type="NCBIfam" id="NF007381">
    <property type="entry name" value="PRK09897.1"/>
    <property type="match status" value="1"/>
</dbReference>
<proteinExistence type="predicted"/>
<dbReference type="OrthoDB" id="6309046at2"/>
<keyword evidence="3" id="KW-1185">Reference proteome</keyword>
<comment type="caution">
    <text evidence="2">The sequence shown here is derived from an EMBL/GenBank/DDBJ whole genome shotgun (WGS) entry which is preliminary data.</text>
</comment>
<sequence>MKKIAIIGSGPTGIYTFYSLLKNRTPAAVAVFEQGSEAGVGMPWGSDSNSTMMLANIASIEIPPLFETYIDWLRGQSPAHLARYGVDSETLHVRQFLPRILLGEYFRDQFLRLVTEARRSGFEVEVHESSPVSDIHAMPDGVLLEIDGSPVAQHFDLAVVATGHVWPDDNACTRTYFPSPWTGLMEAKIPPCRIGVLGTSLSGIDATMAVVAQHGTFTEREDRSLEFQLTPGHDALRVTLMSRSGILPEADFYCPIPYEPLRVATDAAINAEIDAGAEGLLDRVFDLMSAEITLADPRWSQQIGLSGMNVEAFSAAWFASRHANDPFRWAEANLQEVERNKRDRHTVPWRYAILRLHEAIQEIVPHLSEEDRVRFSDTLAKVFVDNYAAIPSQSIRRLLALRKAGLIDIMALGTDYQTEMQGSRTTVRVGDAVSTFDVFIDARGQKALKTKDLPFPTLRKQLQAAGEDIPDVGDDYTLLDPAEARGRIAFGALPYLMHDHPFIQGLTACAEIGAAMAKACVGPATRIRRRLPAVEG</sequence>
<dbReference type="InterPro" id="IPR036188">
    <property type="entry name" value="FAD/NAD-bd_sf"/>
</dbReference>
<dbReference type="PANTHER" id="PTHR40254:SF1">
    <property type="entry name" value="BLR0577 PROTEIN"/>
    <property type="match status" value="1"/>
</dbReference>
<feature type="domain" description="FAD-dependent urate hydroxylase HpyO/Asp monooxygenase CreE-like FAD/NAD(P)-binding" evidence="1">
    <location>
        <begin position="5"/>
        <end position="164"/>
    </location>
</feature>
<gene>
    <name evidence="2" type="ORF">C7G83_15730</name>
</gene>
<accession>A0A2P8VG09</accession>
<name>A0A2P8VG09_9ENTR</name>
<dbReference type="SUPFAM" id="SSF51905">
    <property type="entry name" value="FAD/NAD(P)-binding domain"/>
    <property type="match status" value="1"/>
</dbReference>
<dbReference type="AlphaFoldDB" id="A0A2P8VG09"/>
<evidence type="ECO:0000313" key="2">
    <source>
        <dbReference type="EMBL" id="PSN06466.1"/>
    </source>
</evidence>
<dbReference type="Gene3D" id="3.40.50.720">
    <property type="entry name" value="NAD(P)-binding Rossmann-like Domain"/>
    <property type="match status" value="1"/>
</dbReference>
<evidence type="ECO:0000313" key="3">
    <source>
        <dbReference type="Proteomes" id="UP000240212"/>
    </source>
</evidence>
<evidence type="ECO:0000259" key="1">
    <source>
        <dbReference type="Pfam" id="PF13454"/>
    </source>
</evidence>
<dbReference type="RefSeq" id="WP_106877906.1">
    <property type="nucleotide sequence ID" value="NZ_PYEP01000007.1"/>
</dbReference>
<dbReference type="InterPro" id="IPR038732">
    <property type="entry name" value="HpyO/CreE_NAD-binding"/>
</dbReference>
<protein>
    <submittedName>
        <fullName evidence="2">FAD-NAD(P)-binding protein</fullName>
    </submittedName>
</protein>